<accession>A0A1G7DH20</accession>
<sequence length="41" mass="4306">MKAMLAGFAAMIVIGLGAWYVLGEMGFASAERMSGPSVRLD</sequence>
<dbReference type="AlphaFoldDB" id="A0A1G7DH20"/>
<dbReference type="Proteomes" id="UP000199628">
    <property type="component" value="Unassembled WGS sequence"/>
</dbReference>
<dbReference type="EMBL" id="FMZV01000021">
    <property type="protein sequence ID" value="SDE50797.1"/>
    <property type="molecule type" value="Genomic_DNA"/>
</dbReference>
<proteinExistence type="predicted"/>
<dbReference type="RefSeq" id="WP_281243194.1">
    <property type="nucleotide sequence ID" value="NZ_FMZV01000021.1"/>
</dbReference>
<keyword evidence="2" id="KW-1185">Reference proteome</keyword>
<protein>
    <submittedName>
        <fullName evidence="1">Uncharacterized protein</fullName>
    </submittedName>
</protein>
<organism evidence="1 2">
    <name type="scientific">Ruegeria marina</name>
    <dbReference type="NCBI Taxonomy" id="639004"/>
    <lineage>
        <taxon>Bacteria</taxon>
        <taxon>Pseudomonadati</taxon>
        <taxon>Pseudomonadota</taxon>
        <taxon>Alphaproteobacteria</taxon>
        <taxon>Rhodobacterales</taxon>
        <taxon>Roseobacteraceae</taxon>
        <taxon>Ruegeria</taxon>
    </lineage>
</organism>
<evidence type="ECO:0000313" key="1">
    <source>
        <dbReference type="EMBL" id="SDE50797.1"/>
    </source>
</evidence>
<reference evidence="2" key="1">
    <citation type="submission" date="2016-10" db="EMBL/GenBank/DDBJ databases">
        <authorList>
            <person name="Varghese N."/>
            <person name="Submissions S."/>
        </authorList>
    </citation>
    <scope>NUCLEOTIDE SEQUENCE [LARGE SCALE GENOMIC DNA]</scope>
    <source>
        <strain evidence="2">CGMCC 1.9108</strain>
    </source>
</reference>
<evidence type="ECO:0000313" key="2">
    <source>
        <dbReference type="Proteomes" id="UP000199628"/>
    </source>
</evidence>
<name>A0A1G7DH20_9RHOB</name>
<gene>
    <name evidence="1" type="ORF">SAMN04488239_12135</name>
</gene>